<evidence type="ECO:0000256" key="4">
    <source>
        <dbReference type="ARBA" id="ARBA00034617"/>
    </source>
</evidence>
<proteinExistence type="inferred from homology"/>
<accession>A0ABY7M1U9</accession>
<dbReference type="InterPro" id="IPR027417">
    <property type="entry name" value="P-loop_NTPase"/>
</dbReference>
<dbReference type="EC" id="5.6.2.4" evidence="5"/>
<dbReference type="PANTHER" id="PTHR13710:SF105">
    <property type="entry name" value="ATP-DEPENDENT DNA HELICASE Q1"/>
    <property type="match status" value="1"/>
</dbReference>
<dbReference type="Proteomes" id="UP001212803">
    <property type="component" value="Chromosome"/>
</dbReference>
<evidence type="ECO:0000256" key="1">
    <source>
        <dbReference type="ARBA" id="ARBA00005446"/>
    </source>
</evidence>
<dbReference type="RefSeq" id="WP_270055255.1">
    <property type="nucleotide sequence ID" value="NZ_CP115149.1"/>
</dbReference>
<comment type="similarity">
    <text evidence="1">Belongs to the helicase family. RecQ subfamily.</text>
</comment>
<sequence>MAALRAIRIARLAVDEAHCISQWGHDFRPSYRDLGGGAGAVGCAARRWR</sequence>
<gene>
    <name evidence="6" type="ORF">O0235_07950</name>
</gene>
<dbReference type="Gene3D" id="3.40.50.300">
    <property type="entry name" value="P-loop containing nucleotide triphosphate hydrolases"/>
    <property type="match status" value="1"/>
</dbReference>
<protein>
    <recommendedName>
        <fullName evidence="5">DNA 3'-5' helicase</fullName>
        <ecNumber evidence="5">5.6.2.4</ecNumber>
    </recommendedName>
</protein>
<dbReference type="EMBL" id="CP115149">
    <property type="protein sequence ID" value="WBL34726.1"/>
    <property type="molecule type" value="Genomic_DNA"/>
</dbReference>
<keyword evidence="2" id="KW-0238">DNA-binding</keyword>
<comment type="catalytic activity">
    <reaction evidence="4">
        <text>Couples ATP hydrolysis with the unwinding of duplex DNA by translocating in the 3'-5' direction.</text>
        <dbReference type="EC" id="5.6.2.4"/>
    </reaction>
</comment>
<name>A0ABY7M1U9_9CHLR</name>
<keyword evidence="7" id="KW-1185">Reference proteome</keyword>
<evidence type="ECO:0000256" key="3">
    <source>
        <dbReference type="ARBA" id="ARBA00023235"/>
    </source>
</evidence>
<evidence type="ECO:0000256" key="2">
    <source>
        <dbReference type="ARBA" id="ARBA00023125"/>
    </source>
</evidence>
<keyword evidence="3" id="KW-0413">Isomerase</keyword>
<organism evidence="6 7">
    <name type="scientific">Tepidiforma flava</name>
    <dbReference type="NCBI Taxonomy" id="3004094"/>
    <lineage>
        <taxon>Bacteria</taxon>
        <taxon>Bacillati</taxon>
        <taxon>Chloroflexota</taxon>
        <taxon>Tepidiformia</taxon>
        <taxon>Tepidiformales</taxon>
        <taxon>Tepidiformaceae</taxon>
        <taxon>Tepidiforma</taxon>
    </lineage>
</organism>
<reference evidence="6 7" key="1">
    <citation type="journal article" date="2023" name="ISME J.">
        <title>Thermophilic Dehalococcoidia with unusual traits shed light on an unexpected past.</title>
        <authorList>
            <person name="Palmer M."/>
            <person name="Covington J.K."/>
            <person name="Zhou E.M."/>
            <person name="Thomas S.C."/>
            <person name="Habib N."/>
            <person name="Seymour C.O."/>
            <person name="Lai D."/>
            <person name="Johnston J."/>
            <person name="Hashimi A."/>
            <person name="Jiao J.Y."/>
            <person name="Muok A.R."/>
            <person name="Liu L."/>
            <person name="Xian W.D."/>
            <person name="Zhi X.Y."/>
            <person name="Li M.M."/>
            <person name="Silva L.P."/>
            <person name="Bowen B.P."/>
            <person name="Louie K."/>
            <person name="Briegel A."/>
            <person name="Pett-Ridge J."/>
            <person name="Weber P.K."/>
            <person name="Tocheva E.I."/>
            <person name="Woyke T."/>
            <person name="Northen T.R."/>
            <person name="Mayali X."/>
            <person name="Li W.J."/>
            <person name="Hedlund B.P."/>
        </authorList>
    </citation>
    <scope>NUCLEOTIDE SEQUENCE [LARGE SCALE GENOMIC DNA]</scope>
    <source>
        <strain evidence="6 7">YIM 72310</strain>
    </source>
</reference>
<evidence type="ECO:0000313" key="7">
    <source>
        <dbReference type="Proteomes" id="UP001212803"/>
    </source>
</evidence>
<evidence type="ECO:0000313" key="6">
    <source>
        <dbReference type="EMBL" id="WBL34726.1"/>
    </source>
</evidence>
<dbReference type="PANTHER" id="PTHR13710">
    <property type="entry name" value="DNA HELICASE RECQ FAMILY MEMBER"/>
    <property type="match status" value="1"/>
</dbReference>
<evidence type="ECO:0000256" key="5">
    <source>
        <dbReference type="ARBA" id="ARBA00034808"/>
    </source>
</evidence>